<dbReference type="EMBL" id="RDRB01000002">
    <property type="protein sequence ID" value="ROU03446.1"/>
    <property type="molecule type" value="Genomic_DNA"/>
</dbReference>
<keyword evidence="7" id="KW-1185">Reference proteome</keyword>
<dbReference type="RefSeq" id="WP_123640980.1">
    <property type="nucleotide sequence ID" value="NZ_ML119082.1"/>
</dbReference>
<name>A0A3N2R7Z8_9RHOB</name>
<evidence type="ECO:0000313" key="6">
    <source>
        <dbReference type="EMBL" id="ROU03446.1"/>
    </source>
</evidence>
<protein>
    <submittedName>
        <fullName evidence="6">AarF/ABC1/UbiB kinase family protein</fullName>
    </submittedName>
</protein>
<dbReference type="PANTHER" id="PTHR43851">
    <property type="match status" value="1"/>
</dbReference>
<proteinExistence type="inferred from homology"/>
<dbReference type="InterPro" id="IPR051409">
    <property type="entry name" value="Atypical_kinase_ADCK"/>
</dbReference>
<dbReference type="GO" id="GO:0006744">
    <property type="term" value="P:ubiquinone biosynthetic process"/>
    <property type="evidence" value="ECO:0007669"/>
    <property type="project" value="TreeGrafter"/>
</dbReference>
<keyword evidence="3" id="KW-0547">Nucleotide-binding</keyword>
<keyword evidence="4" id="KW-0067">ATP-binding</keyword>
<dbReference type="InterPro" id="IPR034646">
    <property type="entry name" value="ADCK3_dom"/>
</dbReference>
<gene>
    <name evidence="6" type="ORF">EAT49_03850</name>
</gene>
<evidence type="ECO:0000313" key="7">
    <source>
        <dbReference type="Proteomes" id="UP000268016"/>
    </source>
</evidence>
<evidence type="ECO:0000256" key="2">
    <source>
        <dbReference type="ARBA" id="ARBA00022679"/>
    </source>
</evidence>
<dbReference type="InterPro" id="IPR004147">
    <property type="entry name" value="ABC1_dom"/>
</dbReference>
<sequence>MTGRRSVPVPRTRIGRLARLGSLGAGLAGGMAAEGARSLARGERPRLPGMALTPGNAARLARELATMRGAAMKVGQLLSMEAGDLLAPELAEILGRLRETADTMPPRQLKEVLSAEWGGDFLRRFRSFETTPIAAASIGQVHRAETRDGRVLAIKVQYPGVAQAIDSDIRNLAGLMRWSGAVPKGLDMGPLLEAARVQLHEEADYRREAAALARFGGLLAEDPEFAVPAVAEEFSTRRILAMDFLPGEPVEALAREAAEVRDRVAAALIRLVLRETFELGLMQTDPNFANYRYDPGTGRIVLLDFGAVQEIAPARAAQLRELLRAALADDGGAIRESFAPLGLTDAATPPHHVGTMVEMARMASAPLRQAGAFDFGASDLVARLRAKGMEIGLAGDFATVPPVDVLLLQRKVAGTYLLVARLGARVELSVLMAPYA</sequence>
<evidence type="ECO:0000259" key="5">
    <source>
        <dbReference type="Pfam" id="PF03109"/>
    </source>
</evidence>
<dbReference type="Proteomes" id="UP000268016">
    <property type="component" value="Unassembled WGS sequence"/>
</dbReference>
<dbReference type="Pfam" id="PF03109">
    <property type="entry name" value="ABC1"/>
    <property type="match status" value="1"/>
</dbReference>
<keyword evidence="6" id="KW-0418">Kinase</keyword>
<dbReference type="GO" id="GO:0005524">
    <property type="term" value="F:ATP binding"/>
    <property type="evidence" value="ECO:0007669"/>
    <property type="project" value="UniProtKB-KW"/>
</dbReference>
<dbReference type="PANTHER" id="PTHR43851:SF3">
    <property type="entry name" value="COENZYME Q8"/>
    <property type="match status" value="1"/>
</dbReference>
<dbReference type="AlphaFoldDB" id="A0A3N2R7Z8"/>
<dbReference type="CDD" id="cd13970">
    <property type="entry name" value="ABC1_ADCK3"/>
    <property type="match status" value="1"/>
</dbReference>
<keyword evidence="2" id="KW-0808">Transferase</keyword>
<accession>A0A3N2R7Z8</accession>
<organism evidence="6 7">
    <name type="scientific">Histidinibacterium lentulum</name>
    <dbReference type="NCBI Taxonomy" id="2480588"/>
    <lineage>
        <taxon>Bacteria</taxon>
        <taxon>Pseudomonadati</taxon>
        <taxon>Pseudomonadota</taxon>
        <taxon>Alphaproteobacteria</taxon>
        <taxon>Rhodobacterales</taxon>
        <taxon>Paracoccaceae</taxon>
        <taxon>Histidinibacterium</taxon>
    </lineage>
</organism>
<comment type="caution">
    <text evidence="6">The sequence shown here is derived from an EMBL/GenBank/DDBJ whole genome shotgun (WGS) entry which is preliminary data.</text>
</comment>
<dbReference type="GO" id="GO:0016301">
    <property type="term" value="F:kinase activity"/>
    <property type="evidence" value="ECO:0007669"/>
    <property type="project" value="UniProtKB-KW"/>
</dbReference>
<evidence type="ECO:0000256" key="1">
    <source>
        <dbReference type="ARBA" id="ARBA00009670"/>
    </source>
</evidence>
<dbReference type="InterPro" id="IPR011009">
    <property type="entry name" value="Kinase-like_dom_sf"/>
</dbReference>
<evidence type="ECO:0000256" key="3">
    <source>
        <dbReference type="ARBA" id="ARBA00022741"/>
    </source>
</evidence>
<dbReference type="SUPFAM" id="SSF56112">
    <property type="entry name" value="Protein kinase-like (PK-like)"/>
    <property type="match status" value="1"/>
</dbReference>
<evidence type="ECO:0000256" key="4">
    <source>
        <dbReference type="ARBA" id="ARBA00022840"/>
    </source>
</evidence>
<reference evidence="6 7" key="1">
    <citation type="submission" date="2018-10" db="EMBL/GenBank/DDBJ databases">
        <title>Histidinibacterium lentulum gen. nov., sp. nov., a marine bacterium from the culture broth of Picochlorum sp. 122.</title>
        <authorList>
            <person name="Wang G."/>
        </authorList>
    </citation>
    <scope>NUCLEOTIDE SEQUENCE [LARGE SCALE GENOMIC DNA]</scope>
    <source>
        <strain evidence="6 7">B17</strain>
    </source>
</reference>
<comment type="similarity">
    <text evidence="1">Belongs to the protein kinase superfamily. ADCK protein kinase family.</text>
</comment>
<dbReference type="OrthoDB" id="9795390at2"/>
<feature type="domain" description="ABC1 atypical kinase-like" evidence="5">
    <location>
        <begin position="97"/>
        <end position="336"/>
    </location>
</feature>